<evidence type="ECO:0000313" key="2">
    <source>
        <dbReference type="Proteomes" id="UP000828390"/>
    </source>
</evidence>
<dbReference type="Proteomes" id="UP000828390">
    <property type="component" value="Unassembled WGS sequence"/>
</dbReference>
<gene>
    <name evidence="1" type="ORF">DPMN_037865</name>
</gene>
<dbReference type="AlphaFoldDB" id="A0A9D4MEC7"/>
<sequence length="107" mass="12368">MQNPVSHDNECLDPCVLNPCSSGKTCVKTNFFDPVYVRAKQLTHRPQKQLAQHRLYPLQYQYNRVSQISTLHYIDAMTALPATSHMLDVLCPDPQRASNRKKECYIF</sequence>
<protein>
    <submittedName>
        <fullName evidence="1">Uncharacterized protein</fullName>
    </submittedName>
</protein>
<comment type="caution">
    <text evidence="1">The sequence shown here is derived from an EMBL/GenBank/DDBJ whole genome shotgun (WGS) entry which is preliminary data.</text>
</comment>
<proteinExistence type="predicted"/>
<keyword evidence="2" id="KW-1185">Reference proteome</keyword>
<dbReference type="EMBL" id="JAIWYP010000002">
    <property type="protein sequence ID" value="KAH3874615.1"/>
    <property type="molecule type" value="Genomic_DNA"/>
</dbReference>
<evidence type="ECO:0000313" key="1">
    <source>
        <dbReference type="EMBL" id="KAH3874615.1"/>
    </source>
</evidence>
<organism evidence="1 2">
    <name type="scientific">Dreissena polymorpha</name>
    <name type="common">Zebra mussel</name>
    <name type="synonym">Mytilus polymorpha</name>
    <dbReference type="NCBI Taxonomy" id="45954"/>
    <lineage>
        <taxon>Eukaryota</taxon>
        <taxon>Metazoa</taxon>
        <taxon>Spiralia</taxon>
        <taxon>Lophotrochozoa</taxon>
        <taxon>Mollusca</taxon>
        <taxon>Bivalvia</taxon>
        <taxon>Autobranchia</taxon>
        <taxon>Heteroconchia</taxon>
        <taxon>Euheterodonta</taxon>
        <taxon>Imparidentia</taxon>
        <taxon>Neoheterodontei</taxon>
        <taxon>Myida</taxon>
        <taxon>Dreissenoidea</taxon>
        <taxon>Dreissenidae</taxon>
        <taxon>Dreissena</taxon>
    </lineage>
</organism>
<name>A0A9D4MEC7_DREPO</name>
<reference evidence="1" key="1">
    <citation type="journal article" date="2019" name="bioRxiv">
        <title>The Genome of the Zebra Mussel, Dreissena polymorpha: A Resource for Invasive Species Research.</title>
        <authorList>
            <person name="McCartney M.A."/>
            <person name="Auch B."/>
            <person name="Kono T."/>
            <person name="Mallez S."/>
            <person name="Zhang Y."/>
            <person name="Obille A."/>
            <person name="Becker A."/>
            <person name="Abrahante J.E."/>
            <person name="Garbe J."/>
            <person name="Badalamenti J.P."/>
            <person name="Herman A."/>
            <person name="Mangelson H."/>
            <person name="Liachko I."/>
            <person name="Sullivan S."/>
            <person name="Sone E.D."/>
            <person name="Koren S."/>
            <person name="Silverstein K.A.T."/>
            <person name="Beckman K.B."/>
            <person name="Gohl D.M."/>
        </authorList>
    </citation>
    <scope>NUCLEOTIDE SEQUENCE</scope>
    <source>
        <strain evidence="1">Duluth1</strain>
        <tissue evidence="1">Whole animal</tissue>
    </source>
</reference>
<accession>A0A9D4MEC7</accession>
<reference evidence="1" key="2">
    <citation type="submission" date="2020-11" db="EMBL/GenBank/DDBJ databases">
        <authorList>
            <person name="McCartney M.A."/>
            <person name="Auch B."/>
            <person name="Kono T."/>
            <person name="Mallez S."/>
            <person name="Becker A."/>
            <person name="Gohl D.M."/>
            <person name="Silverstein K.A.T."/>
            <person name="Koren S."/>
            <person name="Bechman K.B."/>
            <person name="Herman A."/>
            <person name="Abrahante J.E."/>
            <person name="Garbe J."/>
        </authorList>
    </citation>
    <scope>NUCLEOTIDE SEQUENCE</scope>
    <source>
        <strain evidence="1">Duluth1</strain>
        <tissue evidence="1">Whole animal</tissue>
    </source>
</reference>